<comment type="subcellular location">
    <subcellularLocation>
        <location evidence="1">Endomembrane system</location>
        <topology evidence="1">Multi-pass membrane protein</topology>
    </subcellularLocation>
</comment>
<evidence type="ECO:0000256" key="2">
    <source>
        <dbReference type="ARBA" id="ARBA00022692"/>
    </source>
</evidence>
<dbReference type="Pfam" id="PF01988">
    <property type="entry name" value="VIT1"/>
    <property type="match status" value="1"/>
</dbReference>
<protein>
    <submittedName>
        <fullName evidence="6">VIT1/CCC1 transporter family protein</fullName>
    </submittedName>
</protein>
<evidence type="ECO:0000313" key="7">
    <source>
        <dbReference type="Proteomes" id="UP001232750"/>
    </source>
</evidence>
<dbReference type="CDD" id="cd02431">
    <property type="entry name" value="Ferritin_CCC1_C"/>
    <property type="match status" value="1"/>
</dbReference>
<evidence type="ECO:0000313" key="6">
    <source>
        <dbReference type="EMBL" id="MDJ1650180.1"/>
    </source>
</evidence>
<gene>
    <name evidence="6" type="ORF">QNJ86_05170</name>
</gene>
<keyword evidence="3 5" id="KW-1133">Transmembrane helix</keyword>
<name>A0ABT7DPU5_9ACTN</name>
<evidence type="ECO:0000256" key="4">
    <source>
        <dbReference type="ARBA" id="ARBA00023136"/>
    </source>
</evidence>
<feature type="transmembrane region" description="Helical" evidence="5">
    <location>
        <begin position="175"/>
        <end position="199"/>
    </location>
</feature>
<feature type="transmembrane region" description="Helical" evidence="5">
    <location>
        <begin position="237"/>
        <end position="259"/>
    </location>
</feature>
<dbReference type="InterPro" id="IPR039376">
    <property type="entry name" value="Ferritin_CCC1_N"/>
</dbReference>
<dbReference type="InterPro" id="IPR009078">
    <property type="entry name" value="Ferritin-like_SF"/>
</dbReference>
<feature type="transmembrane region" description="Helical" evidence="5">
    <location>
        <begin position="271"/>
        <end position="294"/>
    </location>
</feature>
<sequence length="302" mass="33261">MAADTDARGKNLSPAVLAQIRAFQQNEVTEAEVYRRIAARTKDEGNRQTLLRISEEEAKHAAIWQRYTGEELRPQGGRVRRYALLALIFGFTFAVKLMEKGEAKAQISYEELAKEAPEALSIRDDEEAHEAALLDMLDEERLSYVGSMVLGMNDAMVEMTGTLAGLTLAMQNTRLIALSGLITGIAATLSMASSEYLSAKSEDREDAFKSATYTGIAYLITVALLILPYLLFDAEHYLWAMGTMIVIVLLILVVFNYYISVAQDLPFKKRFGLGQMAGISLGVAALSFVIGILVKQFLGVDI</sequence>
<reference evidence="6 7" key="1">
    <citation type="submission" date="2023-05" db="EMBL/GenBank/DDBJ databases">
        <title>Gordonibacter KGMB12511T sp. nov., isolated from faeces of healthy Korean.</title>
        <authorList>
            <person name="Kim H.S."/>
            <person name="Kim J.-S."/>
            <person name="Suh M.K."/>
            <person name="Eom M.K."/>
            <person name="Do H.E."/>
            <person name="Lee J.-S."/>
        </authorList>
    </citation>
    <scope>NUCLEOTIDE SEQUENCE [LARGE SCALE GENOMIC DNA]</scope>
    <source>
        <strain evidence="6 7">KGMB12511</strain>
    </source>
</reference>
<accession>A0ABT7DPU5</accession>
<dbReference type="Proteomes" id="UP001232750">
    <property type="component" value="Unassembled WGS sequence"/>
</dbReference>
<evidence type="ECO:0000256" key="5">
    <source>
        <dbReference type="SAM" id="Phobius"/>
    </source>
</evidence>
<proteinExistence type="predicted"/>
<dbReference type="InterPro" id="IPR008217">
    <property type="entry name" value="Ccc1_fam"/>
</dbReference>
<keyword evidence="7" id="KW-1185">Reference proteome</keyword>
<comment type="caution">
    <text evidence="6">The sequence shown here is derived from an EMBL/GenBank/DDBJ whole genome shotgun (WGS) entry which is preliminary data.</text>
</comment>
<dbReference type="CDD" id="cd01044">
    <property type="entry name" value="Ferritin_CCC1_N"/>
    <property type="match status" value="1"/>
</dbReference>
<dbReference type="EMBL" id="JASJEU010000012">
    <property type="protein sequence ID" value="MDJ1650180.1"/>
    <property type="molecule type" value="Genomic_DNA"/>
</dbReference>
<keyword evidence="2 5" id="KW-0812">Transmembrane</keyword>
<dbReference type="SUPFAM" id="SSF47240">
    <property type="entry name" value="Ferritin-like"/>
    <property type="match status" value="1"/>
</dbReference>
<organism evidence="6 7">
    <name type="scientific">Gordonibacter faecis</name>
    <dbReference type="NCBI Taxonomy" id="3047475"/>
    <lineage>
        <taxon>Bacteria</taxon>
        <taxon>Bacillati</taxon>
        <taxon>Actinomycetota</taxon>
        <taxon>Coriobacteriia</taxon>
        <taxon>Eggerthellales</taxon>
        <taxon>Eggerthellaceae</taxon>
        <taxon>Gordonibacter</taxon>
    </lineage>
</organism>
<evidence type="ECO:0000256" key="1">
    <source>
        <dbReference type="ARBA" id="ARBA00004127"/>
    </source>
</evidence>
<feature type="transmembrane region" description="Helical" evidence="5">
    <location>
        <begin position="211"/>
        <end position="231"/>
    </location>
</feature>
<evidence type="ECO:0000256" key="3">
    <source>
        <dbReference type="ARBA" id="ARBA00022989"/>
    </source>
</evidence>
<dbReference type="RefSeq" id="WP_283831533.1">
    <property type="nucleotide sequence ID" value="NZ_JASJEU010000012.1"/>
</dbReference>
<keyword evidence="4 5" id="KW-0472">Membrane</keyword>